<dbReference type="Gene3D" id="3.80.10.10">
    <property type="entry name" value="Ribonuclease Inhibitor"/>
    <property type="match status" value="2"/>
</dbReference>
<protein>
    <recommendedName>
        <fullName evidence="6">TIR domain-containing protein</fullName>
    </recommendedName>
</protein>
<name>A0A0D3E9H2_BRAOL</name>
<evidence type="ECO:0000256" key="2">
    <source>
        <dbReference type="ARBA" id="ARBA00022737"/>
    </source>
</evidence>
<sequence>MNSSFYITVATALAVALFCVLGIQKTQTSGAFVISDLISSVSREFKSRGIVPFIDNEIKRGESVGPELFRAIRESKIAIVLLSKNYSSSSWCLNELVEIMRCRDEIGRQTVLTVFYQVDPSDVRKQTGDFGKAFDKTCVGKTEEVKQRWRRALMDVANILGEDSRNWDLGSSWDWQDHRCKISGDFQFAVFIENIRLTYMRRCHDEGFLEIMNGAVQERLKDHNVLVILDGVDQLEQLNAMAKETQWFGYGSRIIITTQDQRLLSAHVPPHDGFKKLAMEFTQLAGELPLGLRVMGSYLRGMSLGEWEDALPRLRTGLDGEIGEIERTLRFSYDALSYRDKALFLHIACLFHGFRADHVKQWLANSGLDVNHGLEVLTRKSLKTSNVGFLGMHSLLQQLGVDIVRKESIREPGKRQFLVDVDDISDVITDNAVRPCSFAHLGIMLNISKIEDALVVEESVFDGMTNLQLLRWDYCPLRVWPSTFSTKFLVELIMRGSKFEKLWEGIQLGGKGGTAVLSATRVRVLVTTDLTSLPLGRWTPYEGIVGNELPNLSNATNLESFLLSFCTSLLEIPSSVGNEITTNIQELNLSSTAIEEMPSSLKTLDLSCTKITTNIQELNLSSTAIEEMPSSLRLWSCLYKLEMQRCRSLKVFPPVPEGIEELDLSDTLIEEVPPWIENLSQLRHLAMFRCWKLDNVSLSRISKMVGVSCMHIIRGDKDTSRLHQTTSSTKTAFTIYECRSLVSLPQPQDSLSSLDAENCVSLETIDGSFHNPDIRLNFLNCVNLNHEARELIQTSVCKHALLPAGEVSRHFIHRATGGSITIHLKERHLPMFLKFKACLLMIDDEGDVDEEDDDYDEEVIFYGDYDTYPHSDHYKKQDTMRLSCRVDGKQNGVTHYSIWIEYECNNPEGESEFVFDFKVHDYFWVIKECGLQLLELPHVHEDD</sequence>
<keyword evidence="1" id="KW-0433">Leucine-rich repeat</keyword>
<dbReference type="SUPFAM" id="SSF52200">
    <property type="entry name" value="Toll/Interleukin receptor TIR domain"/>
    <property type="match status" value="1"/>
</dbReference>
<reference evidence="7" key="2">
    <citation type="submission" date="2015-03" db="UniProtKB">
        <authorList>
            <consortium name="EnsemblPlants"/>
        </authorList>
    </citation>
    <scope>IDENTIFICATION</scope>
</reference>
<evidence type="ECO:0000259" key="6">
    <source>
        <dbReference type="PROSITE" id="PS50104"/>
    </source>
</evidence>
<proteinExistence type="predicted"/>
<keyword evidence="2" id="KW-0677">Repeat</keyword>
<dbReference type="Pfam" id="PF01582">
    <property type="entry name" value="TIR"/>
    <property type="match status" value="1"/>
</dbReference>
<organism evidence="7 8">
    <name type="scientific">Brassica oleracea var. oleracea</name>
    <dbReference type="NCBI Taxonomy" id="109376"/>
    <lineage>
        <taxon>Eukaryota</taxon>
        <taxon>Viridiplantae</taxon>
        <taxon>Streptophyta</taxon>
        <taxon>Embryophyta</taxon>
        <taxon>Tracheophyta</taxon>
        <taxon>Spermatophyta</taxon>
        <taxon>Magnoliopsida</taxon>
        <taxon>eudicotyledons</taxon>
        <taxon>Gunneridae</taxon>
        <taxon>Pentapetalae</taxon>
        <taxon>rosids</taxon>
        <taxon>malvids</taxon>
        <taxon>Brassicales</taxon>
        <taxon>Brassicaceae</taxon>
        <taxon>Brassiceae</taxon>
        <taxon>Brassica</taxon>
    </lineage>
</organism>
<dbReference type="Gene3D" id="3.40.50.10140">
    <property type="entry name" value="Toll/interleukin-1 receptor homology (TIR) domain"/>
    <property type="match status" value="1"/>
</dbReference>
<dbReference type="InterPro" id="IPR000157">
    <property type="entry name" value="TIR_dom"/>
</dbReference>
<feature type="signal peptide" evidence="5">
    <location>
        <begin position="1"/>
        <end position="22"/>
    </location>
</feature>
<dbReference type="Gene3D" id="1.10.8.430">
    <property type="entry name" value="Helical domain of apoptotic protease-activating factors"/>
    <property type="match status" value="1"/>
</dbReference>
<dbReference type="Pfam" id="PF23282">
    <property type="entry name" value="WHD_ROQ1"/>
    <property type="match status" value="1"/>
</dbReference>
<evidence type="ECO:0000256" key="4">
    <source>
        <dbReference type="ARBA" id="ARBA00023027"/>
    </source>
</evidence>
<evidence type="ECO:0000256" key="3">
    <source>
        <dbReference type="ARBA" id="ARBA00022821"/>
    </source>
</evidence>
<dbReference type="STRING" id="109376.A0A0D3E9H2"/>
<dbReference type="OMA" id="FHGFRAD"/>
<keyword evidence="4" id="KW-0520">NAD</keyword>
<dbReference type="InterPro" id="IPR011713">
    <property type="entry name" value="Leu-rich_rpt_3"/>
</dbReference>
<dbReference type="PROSITE" id="PS50104">
    <property type="entry name" value="TIR"/>
    <property type="match status" value="1"/>
</dbReference>
<dbReference type="FunFam" id="3.40.50.10140:FF:000007">
    <property type="entry name" value="Disease resistance protein (TIR-NBS-LRR class)"/>
    <property type="match status" value="1"/>
</dbReference>
<dbReference type="InterPro" id="IPR035897">
    <property type="entry name" value="Toll_tir_struct_dom_sf"/>
</dbReference>
<dbReference type="InterPro" id="IPR045344">
    <property type="entry name" value="C-JID"/>
</dbReference>
<dbReference type="InterPro" id="IPR027417">
    <property type="entry name" value="P-loop_NTPase"/>
</dbReference>
<dbReference type="SUPFAM" id="SSF52540">
    <property type="entry name" value="P-loop containing nucleoside triphosphate hydrolases"/>
    <property type="match status" value="1"/>
</dbReference>
<feature type="domain" description="TIR" evidence="6">
    <location>
        <begin position="16"/>
        <end position="182"/>
    </location>
</feature>
<dbReference type="InterPro" id="IPR058192">
    <property type="entry name" value="WHD_ROQ1-like"/>
</dbReference>
<evidence type="ECO:0000256" key="5">
    <source>
        <dbReference type="SAM" id="SignalP"/>
    </source>
</evidence>
<dbReference type="Pfam" id="PF20160">
    <property type="entry name" value="C-JID"/>
    <property type="match status" value="1"/>
</dbReference>
<evidence type="ECO:0000313" key="7">
    <source>
        <dbReference type="EnsemblPlants" id="Bo9g094220.1"/>
    </source>
</evidence>
<evidence type="ECO:0000256" key="1">
    <source>
        <dbReference type="ARBA" id="ARBA00022614"/>
    </source>
</evidence>
<dbReference type="SUPFAM" id="SSF52058">
    <property type="entry name" value="L domain-like"/>
    <property type="match status" value="1"/>
</dbReference>
<dbReference type="Pfam" id="PF07725">
    <property type="entry name" value="LRR_3"/>
    <property type="match status" value="1"/>
</dbReference>
<keyword evidence="8" id="KW-1185">Reference proteome</keyword>
<dbReference type="InterPro" id="IPR044974">
    <property type="entry name" value="Disease_R_plants"/>
</dbReference>
<dbReference type="Proteomes" id="UP000032141">
    <property type="component" value="Chromosome C9"/>
</dbReference>
<feature type="chain" id="PRO_5002270897" description="TIR domain-containing protein" evidence="5">
    <location>
        <begin position="23"/>
        <end position="943"/>
    </location>
</feature>
<dbReference type="GO" id="GO:0006952">
    <property type="term" value="P:defense response"/>
    <property type="evidence" value="ECO:0007669"/>
    <property type="project" value="UniProtKB-KW"/>
</dbReference>
<reference evidence="7 8" key="1">
    <citation type="journal article" date="2014" name="Genome Biol.">
        <title>Transcriptome and methylome profiling reveals relics of genome dominance in the mesopolyploid Brassica oleracea.</title>
        <authorList>
            <person name="Parkin I.A."/>
            <person name="Koh C."/>
            <person name="Tang H."/>
            <person name="Robinson S.J."/>
            <person name="Kagale S."/>
            <person name="Clarke W.E."/>
            <person name="Town C.D."/>
            <person name="Nixon J."/>
            <person name="Krishnakumar V."/>
            <person name="Bidwell S.L."/>
            <person name="Denoeud F."/>
            <person name="Belcram H."/>
            <person name="Links M.G."/>
            <person name="Just J."/>
            <person name="Clarke C."/>
            <person name="Bender T."/>
            <person name="Huebert T."/>
            <person name="Mason A.S."/>
            <person name="Pires J.C."/>
            <person name="Barker G."/>
            <person name="Moore J."/>
            <person name="Walley P.G."/>
            <person name="Manoli S."/>
            <person name="Batley J."/>
            <person name="Edwards D."/>
            <person name="Nelson M.N."/>
            <person name="Wang X."/>
            <person name="Paterson A.H."/>
            <person name="King G."/>
            <person name="Bancroft I."/>
            <person name="Chalhoub B."/>
            <person name="Sharpe A.G."/>
        </authorList>
    </citation>
    <scope>NUCLEOTIDE SEQUENCE</scope>
    <source>
        <strain evidence="7 8">cv. TO1000</strain>
    </source>
</reference>
<dbReference type="InterPro" id="IPR036390">
    <property type="entry name" value="WH_DNA-bd_sf"/>
</dbReference>
<dbReference type="Gramene" id="Bo9g094220.1">
    <property type="protein sequence ID" value="Bo9g094220.1"/>
    <property type="gene ID" value="Bo9g094220"/>
</dbReference>
<dbReference type="EnsemblPlants" id="Bo9g094220.1">
    <property type="protein sequence ID" value="Bo9g094220.1"/>
    <property type="gene ID" value="Bo9g094220"/>
</dbReference>
<dbReference type="SMART" id="SM00255">
    <property type="entry name" value="TIR"/>
    <property type="match status" value="1"/>
</dbReference>
<dbReference type="GO" id="GO:0007165">
    <property type="term" value="P:signal transduction"/>
    <property type="evidence" value="ECO:0007669"/>
    <property type="project" value="InterPro"/>
</dbReference>
<dbReference type="AlphaFoldDB" id="A0A0D3E9H2"/>
<dbReference type="SUPFAM" id="SSF46785">
    <property type="entry name" value="Winged helix' DNA-binding domain"/>
    <property type="match status" value="1"/>
</dbReference>
<accession>A0A0D3E9H2</accession>
<dbReference type="HOGENOM" id="CLU_001561_0_1_1"/>
<keyword evidence="3" id="KW-0611">Plant defense</keyword>
<dbReference type="PANTHER" id="PTHR11017:SF411">
    <property type="entry name" value="ADP-RIBOSYL CYCLASE_CYCLIC ADP-RIBOSE HYDROLASE-RELATED"/>
    <property type="match status" value="1"/>
</dbReference>
<dbReference type="InterPro" id="IPR032675">
    <property type="entry name" value="LRR_dom_sf"/>
</dbReference>
<dbReference type="InterPro" id="IPR042197">
    <property type="entry name" value="Apaf_helical"/>
</dbReference>
<evidence type="ECO:0000313" key="8">
    <source>
        <dbReference type="Proteomes" id="UP000032141"/>
    </source>
</evidence>
<dbReference type="PANTHER" id="PTHR11017">
    <property type="entry name" value="LEUCINE-RICH REPEAT-CONTAINING PROTEIN"/>
    <property type="match status" value="1"/>
</dbReference>
<keyword evidence="5" id="KW-0732">Signal</keyword>
<dbReference type="Gene3D" id="3.40.50.300">
    <property type="entry name" value="P-loop containing nucleotide triphosphate hydrolases"/>
    <property type="match status" value="1"/>
</dbReference>